<dbReference type="EMBL" id="AQQY01000005">
    <property type="protein sequence ID" value="KCV82122.1"/>
    <property type="molecule type" value="Genomic_DNA"/>
</dbReference>
<protein>
    <submittedName>
        <fullName evidence="2">Uncharacterized protein</fullName>
    </submittedName>
</protein>
<dbReference type="Proteomes" id="UP000024836">
    <property type="component" value="Unassembled WGS sequence"/>
</dbReference>
<evidence type="ECO:0000313" key="3">
    <source>
        <dbReference type="Proteomes" id="UP000024836"/>
    </source>
</evidence>
<keyword evidence="3" id="KW-1185">Reference proteome</keyword>
<feature type="region of interest" description="Disordered" evidence="1">
    <location>
        <begin position="1"/>
        <end position="35"/>
    </location>
</feature>
<feature type="region of interest" description="Disordered" evidence="1">
    <location>
        <begin position="99"/>
        <end position="119"/>
    </location>
</feature>
<dbReference type="STRING" id="1461693.ATO10_09763"/>
<reference evidence="2 3" key="1">
    <citation type="submission" date="2013-04" db="EMBL/GenBank/DDBJ databases">
        <title>Shimia sp. 22II-S11-Z10 Genome Sequencing.</title>
        <authorList>
            <person name="Lai Q."/>
            <person name="Li G."/>
            <person name="Shao Z."/>
        </authorList>
    </citation>
    <scope>NUCLEOTIDE SEQUENCE [LARGE SCALE GENOMIC DNA]</scope>
    <source>
        <strain evidence="3">22II-S11-Z10</strain>
    </source>
</reference>
<proteinExistence type="predicted"/>
<dbReference type="AlphaFoldDB" id="A0A058ZLP8"/>
<gene>
    <name evidence="2" type="ORF">ATO10_09763</name>
</gene>
<evidence type="ECO:0000313" key="2">
    <source>
        <dbReference type="EMBL" id="KCV82122.1"/>
    </source>
</evidence>
<name>A0A058ZLP8_9RHOB</name>
<sequence length="167" mass="18049">MDRLTGTIPFSPTEADASDISSGSMRWSQSSRKTRAPPLSFGLPVHEPRQSENVVHALGTVHDAQLSDDLAHLFGERFALTLGSRDVGHRFRIEPDELHPAASDPAQGGREVVHDRRPRGDPVGHIVDVDGETPNGNNVDFSGLGELPMADARSGHDPLVRRAVVIV</sequence>
<evidence type="ECO:0000256" key="1">
    <source>
        <dbReference type="SAM" id="MobiDB-lite"/>
    </source>
</evidence>
<organism evidence="2 3">
    <name type="scientific">Actibacterium atlanticum</name>
    <dbReference type="NCBI Taxonomy" id="1461693"/>
    <lineage>
        <taxon>Bacteria</taxon>
        <taxon>Pseudomonadati</taxon>
        <taxon>Pseudomonadota</taxon>
        <taxon>Alphaproteobacteria</taxon>
        <taxon>Rhodobacterales</taxon>
        <taxon>Roseobacteraceae</taxon>
        <taxon>Actibacterium</taxon>
    </lineage>
</organism>
<accession>A0A058ZLP8</accession>
<comment type="caution">
    <text evidence="2">The sequence shown here is derived from an EMBL/GenBank/DDBJ whole genome shotgun (WGS) entry which is preliminary data.</text>
</comment>
<feature type="compositionally biased region" description="Low complexity" evidence="1">
    <location>
        <begin position="21"/>
        <end position="31"/>
    </location>
</feature>